<gene>
    <name evidence="1" type="ORF">COU08_01770</name>
</gene>
<comment type="caution">
    <text evidence="1">The sequence shown here is derived from an EMBL/GenBank/DDBJ whole genome shotgun (WGS) entry which is preliminary data.</text>
</comment>
<dbReference type="AlphaFoldDB" id="A0A2M6WIH7"/>
<dbReference type="SUPFAM" id="SSF53756">
    <property type="entry name" value="UDP-Glycosyltransferase/glycogen phosphorylase"/>
    <property type="match status" value="1"/>
</dbReference>
<dbReference type="NCBIfam" id="TIGR03573">
    <property type="entry name" value="WbuX"/>
    <property type="match status" value="1"/>
</dbReference>
<evidence type="ECO:0008006" key="3">
    <source>
        <dbReference type="Google" id="ProtNLM"/>
    </source>
</evidence>
<organism evidence="1 2">
    <name type="scientific">Candidatus Harrisonbacteria bacterium CG10_big_fil_rev_8_21_14_0_10_42_17</name>
    <dbReference type="NCBI Taxonomy" id="1974584"/>
    <lineage>
        <taxon>Bacteria</taxon>
        <taxon>Candidatus Harrisoniibacteriota</taxon>
    </lineage>
</organism>
<dbReference type="InterPro" id="IPR043148">
    <property type="entry name" value="TagF_C"/>
</dbReference>
<dbReference type="SUPFAM" id="SSF52402">
    <property type="entry name" value="Adenine nucleotide alpha hydrolases-like"/>
    <property type="match status" value="1"/>
</dbReference>
<dbReference type="Proteomes" id="UP000228635">
    <property type="component" value="Unassembled WGS sequence"/>
</dbReference>
<accession>A0A2M6WIH7</accession>
<dbReference type="InterPro" id="IPR020022">
    <property type="entry name" value="N-acetyl_sugar_amidoTrfase"/>
</dbReference>
<sequence length="877" mass="103180">MKYCARCLYPANHPLKITFDKKNVCSGCYIHEEKDVLNWNSRKEKLARIFNAYRSKNSKNYDCIIPVSGARDSYFVVHTVKKEFGMHPLLVTYNKQYNTYRGIRNLAYLRTKLGCDIATFTVSPERVKKVTRATIKEFGSIYWHCIAGQTAYPVQNAVRLKIPLIIWGAHQGIDQVGMFSHTDEVEMTRKYRKEHDLMGYEAEDLLGIDNLTKKELGVFFYPNDKEIEKVGVRGIYLNNYIRWDTKKQHEKMIELYGYESALQHRTFDTYNDVDCFHYSDLHDYLKLIKYGYGKVTDHATREIRLGRLTREEGIKLVRQYQNIEPNLQKTKLFLDWLGMTEKEFWGFANKFRNSEIWEQHKKEWQLKDSVISHANDKGVEEVRISKKEKKCEFIISPARIKNYQEKQYILVGRGWIDEEKKHQESKKTIFFVIASENRVNFILRTDIFKILKEKGYRLVIISPYKNNPQFRDEFKGSNIIFEELCKAGKVADMINNLRNEKLKINHPKIKEWRIIHGQIKRRYKSQEHAIISFLKEGVKKIILGITPQKKIFWDFIEKWLVVNRCCRKLFKKYKPDVVIMASAGAGRKDASFILYAKKNKILSYAVDNNIDVFEWRYLSTPRDVSGWMLFGENQKKEAMELQRINPKKLITTGPVRYDHYLRNFKPLPRREFFQDLGLDPNKKLITYGAKIPIIYPQNADIIKSLKNISEKENNNAQLFVRFDPKHDPLQYGTLLDNIPWERGEEKSHRDHVANLLYHSDVIVSIGSTFCIEACLVNTPAIWIGFDGYKKHKNPLKSYRAVYDLDLFQRIIKTGAIPLVETLEELIKEIENYLASPEKDTAERKKMIHQEYGVADGYAGERIANYIIDQLEKETLKK</sequence>
<protein>
    <recommendedName>
        <fullName evidence="3">LPS biosynthesis protein</fullName>
    </recommendedName>
</protein>
<evidence type="ECO:0000313" key="2">
    <source>
        <dbReference type="Proteomes" id="UP000228635"/>
    </source>
</evidence>
<proteinExistence type="predicted"/>
<dbReference type="EMBL" id="PFBA01000014">
    <property type="protein sequence ID" value="PIT92573.1"/>
    <property type="molecule type" value="Genomic_DNA"/>
</dbReference>
<reference evidence="2" key="1">
    <citation type="submission" date="2017-09" db="EMBL/GenBank/DDBJ databases">
        <title>Depth-based differentiation of microbial function through sediment-hosted aquifers and enrichment of novel symbionts in the deep terrestrial subsurface.</title>
        <authorList>
            <person name="Probst A.J."/>
            <person name="Ladd B."/>
            <person name="Jarett J.K."/>
            <person name="Geller-Mcgrath D.E."/>
            <person name="Sieber C.M.K."/>
            <person name="Emerson J.B."/>
            <person name="Anantharaman K."/>
            <person name="Thomas B.C."/>
            <person name="Malmstrom R."/>
            <person name="Stieglmeier M."/>
            <person name="Klingl A."/>
            <person name="Woyke T."/>
            <person name="Ryan C.M."/>
            <person name="Banfield J.F."/>
        </authorList>
    </citation>
    <scope>NUCLEOTIDE SEQUENCE [LARGE SCALE GENOMIC DNA]</scope>
</reference>
<evidence type="ECO:0000313" key="1">
    <source>
        <dbReference type="EMBL" id="PIT92573.1"/>
    </source>
</evidence>
<dbReference type="Gene3D" id="3.40.50.12580">
    <property type="match status" value="1"/>
</dbReference>
<name>A0A2M6WIH7_9BACT</name>